<reference evidence="2" key="1">
    <citation type="submission" date="2022-08" db="EMBL/GenBank/DDBJ databases">
        <authorList>
            <consortium name="DOE Joint Genome Institute"/>
            <person name="Min B."/>
            <person name="Riley R."/>
            <person name="Sierra-Patev S."/>
            <person name="Naranjo-Ortiz M."/>
            <person name="Looney B."/>
            <person name="Konkel Z."/>
            <person name="Slot J.C."/>
            <person name="Sakamoto Y."/>
            <person name="Steenwyk J.L."/>
            <person name="Rokas A."/>
            <person name="Carro J."/>
            <person name="Camarero S."/>
            <person name="Ferreira P."/>
            <person name="Molpeceres G."/>
            <person name="Ruiz-Duenas F.J."/>
            <person name="Serrano A."/>
            <person name="Henrissat B."/>
            <person name="Drula E."/>
            <person name="Hughes K.W."/>
            <person name="Mata J.L."/>
            <person name="Ishikawa N.K."/>
            <person name="Vargas-Isla R."/>
            <person name="Ushijima S."/>
            <person name="Smith C.A."/>
            <person name="Ahrendt S."/>
            <person name="Andreopoulos W."/>
            <person name="He G."/>
            <person name="Labutti K."/>
            <person name="Lipzen A."/>
            <person name="Ng V."/>
            <person name="Sandor L."/>
            <person name="Barry K."/>
            <person name="Martinez A.T."/>
            <person name="Xiao Y."/>
            <person name="Gibbons J.G."/>
            <person name="Terashima K."/>
            <person name="Hibbett D.S."/>
            <person name="Grigoriev I.V."/>
        </authorList>
    </citation>
    <scope>NUCLEOTIDE SEQUENCE</scope>
    <source>
        <strain evidence="2">TFB9207</strain>
    </source>
</reference>
<keyword evidence="3" id="KW-1185">Reference proteome</keyword>
<evidence type="ECO:0000313" key="3">
    <source>
        <dbReference type="Proteomes" id="UP001163846"/>
    </source>
</evidence>
<name>A0AA38NW94_9AGAR</name>
<dbReference type="InterPro" id="IPR041078">
    <property type="entry name" value="Plavaka"/>
</dbReference>
<protein>
    <submittedName>
        <fullName evidence="2">Uncharacterized protein</fullName>
    </submittedName>
</protein>
<feature type="region of interest" description="Disordered" evidence="1">
    <location>
        <begin position="20"/>
        <end position="48"/>
    </location>
</feature>
<dbReference type="AlphaFoldDB" id="A0AA38NW94"/>
<organism evidence="2 3">
    <name type="scientific">Lentinula raphanica</name>
    <dbReference type="NCBI Taxonomy" id="153919"/>
    <lineage>
        <taxon>Eukaryota</taxon>
        <taxon>Fungi</taxon>
        <taxon>Dikarya</taxon>
        <taxon>Basidiomycota</taxon>
        <taxon>Agaricomycotina</taxon>
        <taxon>Agaricomycetes</taxon>
        <taxon>Agaricomycetidae</taxon>
        <taxon>Agaricales</taxon>
        <taxon>Marasmiineae</taxon>
        <taxon>Omphalotaceae</taxon>
        <taxon>Lentinula</taxon>
    </lineage>
</organism>
<gene>
    <name evidence="2" type="ORF">F5878DRAFT_549078</name>
</gene>
<comment type="caution">
    <text evidence="2">The sequence shown here is derived from an EMBL/GenBank/DDBJ whole genome shotgun (WGS) entry which is preliminary data.</text>
</comment>
<dbReference type="EMBL" id="MU807229">
    <property type="protein sequence ID" value="KAJ3831803.1"/>
    <property type="molecule type" value="Genomic_DNA"/>
</dbReference>
<sequence length="230" mass="26917">MHPSLQELDSVYLEDDDSVFNFLPDEEGNTASNSNSSSSESASARPLGRSLVEEEDSWTWKWHPTAGKVLRTEKSIQERWLGISAEKEEETYSPFSSRLEWEISQWAVRERVTQSSFDRLLKIPQMKEKLPLSFNNARSMYNKVDQLPERCGRWFTKQLSFKDRPDEEFTVRYRDPVEAIKALWGDPALAKDLVYKPAKLFRKPDCKEEDRIYSEMWTGNFWNETQVCLG</sequence>
<accession>A0AA38NW94</accession>
<evidence type="ECO:0000256" key="1">
    <source>
        <dbReference type="SAM" id="MobiDB-lite"/>
    </source>
</evidence>
<feature type="compositionally biased region" description="Low complexity" evidence="1">
    <location>
        <begin position="29"/>
        <end position="44"/>
    </location>
</feature>
<dbReference type="Proteomes" id="UP001163846">
    <property type="component" value="Unassembled WGS sequence"/>
</dbReference>
<dbReference type="Pfam" id="PF18759">
    <property type="entry name" value="Plavaka"/>
    <property type="match status" value="1"/>
</dbReference>
<evidence type="ECO:0000313" key="2">
    <source>
        <dbReference type="EMBL" id="KAJ3831803.1"/>
    </source>
</evidence>
<proteinExistence type="predicted"/>